<dbReference type="SUPFAM" id="SSF117074">
    <property type="entry name" value="Hypothetical protein PA1324"/>
    <property type="match status" value="1"/>
</dbReference>
<dbReference type="PROSITE" id="PS51782">
    <property type="entry name" value="LYSM"/>
    <property type="match status" value="1"/>
</dbReference>
<dbReference type="Pfam" id="PF01476">
    <property type="entry name" value="LysM"/>
    <property type="match status" value="1"/>
</dbReference>
<dbReference type="InterPro" id="IPR013783">
    <property type="entry name" value="Ig-like_fold"/>
</dbReference>
<feature type="region of interest" description="Disordered" evidence="1">
    <location>
        <begin position="1"/>
        <end position="20"/>
    </location>
</feature>
<name>X0VQ98_9ZZZZ</name>
<dbReference type="SUPFAM" id="SSF54106">
    <property type="entry name" value="LysM domain"/>
    <property type="match status" value="1"/>
</dbReference>
<evidence type="ECO:0000256" key="2">
    <source>
        <dbReference type="SAM" id="Phobius"/>
    </source>
</evidence>
<gene>
    <name evidence="4" type="ORF">S01H1_35759</name>
</gene>
<comment type="caution">
    <text evidence="4">The sequence shown here is derived from an EMBL/GenBank/DDBJ whole genome shotgun (WGS) entry which is preliminary data.</text>
</comment>
<accession>X0VQ98</accession>
<dbReference type="Gene3D" id="2.60.40.10">
    <property type="entry name" value="Immunoglobulins"/>
    <property type="match status" value="1"/>
</dbReference>
<evidence type="ECO:0000256" key="1">
    <source>
        <dbReference type="SAM" id="MobiDB-lite"/>
    </source>
</evidence>
<keyword evidence="2" id="KW-0472">Membrane</keyword>
<feature type="transmembrane region" description="Helical" evidence="2">
    <location>
        <begin position="216"/>
        <end position="236"/>
    </location>
</feature>
<proteinExistence type="predicted"/>
<dbReference type="EMBL" id="BARS01022357">
    <property type="protein sequence ID" value="GAG13332.1"/>
    <property type="molecule type" value="Genomic_DNA"/>
</dbReference>
<dbReference type="InterPro" id="IPR018392">
    <property type="entry name" value="LysM"/>
</dbReference>
<organism evidence="4">
    <name type="scientific">marine sediment metagenome</name>
    <dbReference type="NCBI Taxonomy" id="412755"/>
    <lineage>
        <taxon>unclassified sequences</taxon>
        <taxon>metagenomes</taxon>
        <taxon>ecological metagenomes</taxon>
    </lineage>
</organism>
<sequence>PASASLPKVPPAQPTPFLTPTPGPDGIIIYIVQEGDSLWRIAAIAGITVEELMSRNGIQPGDYISSGMQLELGFGGPAEPTLLPGVEPTETPIPLTPTPVFGTGEICILLFVDGNGNARLDENEEPLAGGQVSVADVSGQLTGEYTTDQNLEGHCFLDVESGDYNVSAAVPPDHNPTTTMNLPVRLEPGDIKYVQFGAQPSSVVGDAIGGAGDRSALLGLLGVLLLLVGGGLGYYASRYSRQTPRSLR</sequence>
<protein>
    <recommendedName>
        <fullName evidence="3">LysM domain-containing protein</fullName>
    </recommendedName>
</protein>
<dbReference type="InterPro" id="IPR036779">
    <property type="entry name" value="LysM_dom_sf"/>
</dbReference>
<feature type="domain" description="LysM" evidence="3">
    <location>
        <begin position="28"/>
        <end position="72"/>
    </location>
</feature>
<keyword evidence="2" id="KW-1133">Transmembrane helix</keyword>
<keyword evidence="2" id="KW-0812">Transmembrane</keyword>
<dbReference type="CDD" id="cd00118">
    <property type="entry name" value="LysM"/>
    <property type="match status" value="1"/>
</dbReference>
<evidence type="ECO:0000259" key="3">
    <source>
        <dbReference type="PROSITE" id="PS51782"/>
    </source>
</evidence>
<dbReference type="AlphaFoldDB" id="X0VQ98"/>
<dbReference type="Gene3D" id="3.10.350.10">
    <property type="entry name" value="LysM domain"/>
    <property type="match status" value="1"/>
</dbReference>
<reference evidence="4" key="1">
    <citation type="journal article" date="2014" name="Front. Microbiol.">
        <title>High frequency of phylogenetically diverse reductive dehalogenase-homologous genes in deep subseafloor sedimentary metagenomes.</title>
        <authorList>
            <person name="Kawai M."/>
            <person name="Futagami T."/>
            <person name="Toyoda A."/>
            <person name="Takaki Y."/>
            <person name="Nishi S."/>
            <person name="Hori S."/>
            <person name="Arai W."/>
            <person name="Tsubouchi T."/>
            <person name="Morono Y."/>
            <person name="Uchiyama I."/>
            <person name="Ito T."/>
            <person name="Fujiyama A."/>
            <person name="Inagaki F."/>
            <person name="Takami H."/>
        </authorList>
    </citation>
    <scope>NUCLEOTIDE SEQUENCE</scope>
    <source>
        <strain evidence="4">Expedition CK06-06</strain>
    </source>
</reference>
<dbReference type="SMART" id="SM00257">
    <property type="entry name" value="LysM"/>
    <property type="match status" value="1"/>
</dbReference>
<feature type="non-terminal residue" evidence="4">
    <location>
        <position position="1"/>
    </location>
</feature>
<feature type="compositionally biased region" description="Pro residues" evidence="1">
    <location>
        <begin position="8"/>
        <end position="20"/>
    </location>
</feature>
<evidence type="ECO:0000313" key="4">
    <source>
        <dbReference type="EMBL" id="GAG13332.1"/>
    </source>
</evidence>